<reference evidence="1 2" key="1">
    <citation type="journal article" date="2018" name="Front. Plant Sci.">
        <title>Red Clover (Trifolium pratense) and Zigzag Clover (T. medium) - A Picture of Genomic Similarities and Differences.</title>
        <authorList>
            <person name="Dluhosova J."/>
            <person name="Istvanek J."/>
            <person name="Nedelnik J."/>
            <person name="Repkova J."/>
        </authorList>
    </citation>
    <scope>NUCLEOTIDE SEQUENCE [LARGE SCALE GENOMIC DNA]</scope>
    <source>
        <strain evidence="2">cv. 10/8</strain>
        <tissue evidence="1">Leaf</tissue>
    </source>
</reference>
<keyword evidence="1" id="KW-0418">Kinase</keyword>
<dbReference type="GO" id="GO:0030246">
    <property type="term" value="F:carbohydrate binding"/>
    <property type="evidence" value="ECO:0007669"/>
    <property type="project" value="UniProtKB-KW"/>
</dbReference>
<comment type="caution">
    <text evidence="1">The sequence shown here is derived from an EMBL/GenBank/DDBJ whole genome shotgun (WGS) entry which is preliminary data.</text>
</comment>
<dbReference type="Proteomes" id="UP000265520">
    <property type="component" value="Unassembled WGS sequence"/>
</dbReference>
<protein>
    <submittedName>
        <fullName evidence="1">G-type lectin S-receptor-like serine/threonine-protein kinase</fullName>
    </submittedName>
</protein>
<evidence type="ECO:0000313" key="2">
    <source>
        <dbReference type="Proteomes" id="UP000265520"/>
    </source>
</evidence>
<organism evidence="1 2">
    <name type="scientific">Trifolium medium</name>
    <dbReference type="NCBI Taxonomy" id="97028"/>
    <lineage>
        <taxon>Eukaryota</taxon>
        <taxon>Viridiplantae</taxon>
        <taxon>Streptophyta</taxon>
        <taxon>Embryophyta</taxon>
        <taxon>Tracheophyta</taxon>
        <taxon>Spermatophyta</taxon>
        <taxon>Magnoliopsida</taxon>
        <taxon>eudicotyledons</taxon>
        <taxon>Gunneridae</taxon>
        <taxon>Pentapetalae</taxon>
        <taxon>rosids</taxon>
        <taxon>fabids</taxon>
        <taxon>Fabales</taxon>
        <taxon>Fabaceae</taxon>
        <taxon>Papilionoideae</taxon>
        <taxon>50 kb inversion clade</taxon>
        <taxon>NPAAA clade</taxon>
        <taxon>Hologalegina</taxon>
        <taxon>IRL clade</taxon>
        <taxon>Trifolieae</taxon>
        <taxon>Trifolium</taxon>
    </lineage>
</organism>
<dbReference type="EMBL" id="LXQA010557636">
    <property type="protein sequence ID" value="MCI59124.1"/>
    <property type="molecule type" value="Genomic_DNA"/>
</dbReference>
<dbReference type="GO" id="GO:0016301">
    <property type="term" value="F:kinase activity"/>
    <property type="evidence" value="ECO:0007669"/>
    <property type="project" value="UniProtKB-KW"/>
</dbReference>
<feature type="non-terminal residue" evidence="1">
    <location>
        <position position="90"/>
    </location>
</feature>
<sequence>DDDPAEGEYAMKLDLRGYPQIVTFKGSDIDTRAGPWLGEFIAGSQGPTPGATQRFMFNEKEVYYEYESNERQVYSNGKDECEDYAYCGTN</sequence>
<keyword evidence="1" id="KW-0808">Transferase</keyword>
<accession>A0A392TEU4</accession>
<dbReference type="AlphaFoldDB" id="A0A392TEU4"/>
<name>A0A392TEU4_9FABA</name>
<keyword evidence="1" id="KW-0430">Lectin</keyword>
<keyword evidence="1" id="KW-0675">Receptor</keyword>
<keyword evidence="2" id="KW-1185">Reference proteome</keyword>
<proteinExistence type="predicted"/>
<feature type="non-terminal residue" evidence="1">
    <location>
        <position position="1"/>
    </location>
</feature>
<evidence type="ECO:0000313" key="1">
    <source>
        <dbReference type="EMBL" id="MCI59124.1"/>
    </source>
</evidence>